<dbReference type="EMBL" id="JARK01000290">
    <property type="protein sequence ID" value="EYC38861.1"/>
    <property type="molecule type" value="Genomic_DNA"/>
</dbReference>
<evidence type="ECO:0000313" key="2">
    <source>
        <dbReference type="Proteomes" id="UP000024635"/>
    </source>
</evidence>
<organism evidence="1 2">
    <name type="scientific">Ancylostoma ceylanicum</name>
    <dbReference type="NCBI Taxonomy" id="53326"/>
    <lineage>
        <taxon>Eukaryota</taxon>
        <taxon>Metazoa</taxon>
        <taxon>Ecdysozoa</taxon>
        <taxon>Nematoda</taxon>
        <taxon>Chromadorea</taxon>
        <taxon>Rhabditida</taxon>
        <taxon>Rhabditina</taxon>
        <taxon>Rhabditomorpha</taxon>
        <taxon>Strongyloidea</taxon>
        <taxon>Ancylostomatidae</taxon>
        <taxon>Ancylostomatinae</taxon>
        <taxon>Ancylostoma</taxon>
    </lineage>
</organism>
<evidence type="ECO:0000313" key="1">
    <source>
        <dbReference type="EMBL" id="EYC38861.1"/>
    </source>
</evidence>
<protein>
    <submittedName>
        <fullName evidence="1">Uncharacterized protein</fullName>
    </submittedName>
</protein>
<accession>A0A016WGW4</accession>
<dbReference type="AlphaFoldDB" id="A0A016WGW4"/>
<gene>
    <name evidence="1" type="primary">Acey_s0690.g1564</name>
    <name evidence="1" type="ORF">Y032_0690g1564</name>
</gene>
<reference evidence="2" key="1">
    <citation type="journal article" date="2015" name="Nat. Genet.">
        <title>The genome and transcriptome of the zoonotic hookworm Ancylostoma ceylanicum identify infection-specific gene families.</title>
        <authorList>
            <person name="Schwarz E.M."/>
            <person name="Hu Y."/>
            <person name="Antoshechkin I."/>
            <person name="Miller M.M."/>
            <person name="Sternberg P.W."/>
            <person name="Aroian R.V."/>
        </authorList>
    </citation>
    <scope>NUCLEOTIDE SEQUENCE</scope>
    <source>
        <strain evidence="2">HY135</strain>
    </source>
</reference>
<proteinExistence type="predicted"/>
<sequence length="144" mass="16333">MSEQSLTLNTVLIYELKLRLWALQHLQLAQDTRSHYKAWVTWLCRAQSEATFSTFAWGFHSMAAVFPGFIIPLGKCCGGRTHLAYTRSFRTLYALLLSGTCRNASYDASLPGFCHCSISMENGQTVWSRDNNILPDLLRVQQLP</sequence>
<keyword evidence="2" id="KW-1185">Reference proteome</keyword>
<comment type="caution">
    <text evidence="1">The sequence shown here is derived from an EMBL/GenBank/DDBJ whole genome shotgun (WGS) entry which is preliminary data.</text>
</comment>
<name>A0A016WGW4_9BILA</name>
<dbReference type="Proteomes" id="UP000024635">
    <property type="component" value="Unassembled WGS sequence"/>
</dbReference>